<comment type="caution">
    <text evidence="11">The sequence shown here is derived from an EMBL/GenBank/DDBJ whole genome shotgun (WGS) entry which is preliminary data.</text>
</comment>
<sequence length="255" mass="27359">MHSSPTILVTRPAGQAGGLLASLAQHGVCGIHQPMMVLQPLAELPPGLRQCLIDLDQYQHVIFISVNAVRFGLDCIDDYWPQLPTGINWYAVGVSTAALLAQRGLQPLSPEAQMDSEGLLVLPELAQVESQKVLIIKGEGGRQALKKVLTARGAQVDELACYQRRCPDLAPGKLAQILETRQVDTVLISSGEGLNNMLTLLSDKENTKFRDIGLVVPSSRVATLAQQAGFTDITTAANASDDAMLEALLTRRGGE</sequence>
<dbReference type="InterPro" id="IPR003754">
    <property type="entry name" value="4pyrrol_synth_uPrphyn_synth"/>
</dbReference>
<dbReference type="GO" id="GO:0006782">
    <property type="term" value="P:protoporphyrinogen IX biosynthetic process"/>
    <property type="evidence" value="ECO:0007669"/>
    <property type="project" value="UniProtKB-UniRule"/>
</dbReference>
<dbReference type="PANTHER" id="PTHR38042">
    <property type="entry name" value="UROPORPHYRINOGEN-III SYNTHASE, CHLOROPLASTIC"/>
    <property type="match status" value="1"/>
</dbReference>
<keyword evidence="4 9" id="KW-0456">Lyase</keyword>
<dbReference type="GO" id="GO:0006780">
    <property type="term" value="P:uroporphyrinogen III biosynthetic process"/>
    <property type="evidence" value="ECO:0007669"/>
    <property type="project" value="UniProtKB-UniRule"/>
</dbReference>
<evidence type="ECO:0000256" key="4">
    <source>
        <dbReference type="ARBA" id="ARBA00023239"/>
    </source>
</evidence>
<dbReference type="InterPro" id="IPR039793">
    <property type="entry name" value="UROS/Hem4"/>
</dbReference>
<reference evidence="11 12" key="1">
    <citation type="submission" date="2018-01" db="EMBL/GenBank/DDBJ databases">
        <title>The draft genome sequence of Halioglobus lutimaris HF004.</title>
        <authorList>
            <person name="Du Z.-J."/>
            <person name="Shi M.-J."/>
        </authorList>
    </citation>
    <scope>NUCLEOTIDE SEQUENCE [LARGE SCALE GENOMIC DNA]</scope>
    <source>
        <strain evidence="11 12">HF004</strain>
    </source>
</reference>
<name>A0A2N5X213_9GAMM</name>
<evidence type="ECO:0000313" key="12">
    <source>
        <dbReference type="Proteomes" id="UP000235005"/>
    </source>
</evidence>
<dbReference type="GO" id="GO:0004852">
    <property type="term" value="F:uroporphyrinogen-III synthase activity"/>
    <property type="evidence" value="ECO:0007669"/>
    <property type="project" value="UniProtKB-UniRule"/>
</dbReference>
<keyword evidence="12" id="KW-1185">Reference proteome</keyword>
<dbReference type="Proteomes" id="UP000235005">
    <property type="component" value="Unassembled WGS sequence"/>
</dbReference>
<organism evidence="11 12">
    <name type="scientific">Pseudohalioglobus lutimaris</name>
    <dbReference type="NCBI Taxonomy" id="1737061"/>
    <lineage>
        <taxon>Bacteria</taxon>
        <taxon>Pseudomonadati</taxon>
        <taxon>Pseudomonadota</taxon>
        <taxon>Gammaproteobacteria</taxon>
        <taxon>Cellvibrionales</taxon>
        <taxon>Halieaceae</taxon>
        <taxon>Pseudohalioglobus</taxon>
    </lineage>
</organism>
<evidence type="ECO:0000256" key="3">
    <source>
        <dbReference type="ARBA" id="ARBA00013109"/>
    </source>
</evidence>
<feature type="domain" description="Tetrapyrrole biosynthesis uroporphyrinogen III synthase" evidence="10">
    <location>
        <begin position="21"/>
        <end position="246"/>
    </location>
</feature>
<dbReference type="OrthoDB" id="9787650at2"/>
<accession>A0A2N5X213</accession>
<dbReference type="CDD" id="cd06578">
    <property type="entry name" value="HemD"/>
    <property type="match status" value="1"/>
</dbReference>
<evidence type="ECO:0000259" key="10">
    <source>
        <dbReference type="Pfam" id="PF02602"/>
    </source>
</evidence>
<dbReference type="PANTHER" id="PTHR38042:SF1">
    <property type="entry name" value="UROPORPHYRINOGEN-III SYNTHASE, CHLOROPLASTIC"/>
    <property type="match status" value="1"/>
</dbReference>
<dbReference type="EMBL" id="PKUS01000013">
    <property type="protein sequence ID" value="PLW68500.1"/>
    <property type="molecule type" value="Genomic_DNA"/>
</dbReference>
<dbReference type="Pfam" id="PF02602">
    <property type="entry name" value="HEM4"/>
    <property type="match status" value="1"/>
</dbReference>
<gene>
    <name evidence="11" type="ORF">C0039_12050</name>
</gene>
<comment type="catalytic activity">
    <reaction evidence="8 9">
        <text>hydroxymethylbilane = uroporphyrinogen III + H2O</text>
        <dbReference type="Rhea" id="RHEA:18965"/>
        <dbReference type="ChEBI" id="CHEBI:15377"/>
        <dbReference type="ChEBI" id="CHEBI:57308"/>
        <dbReference type="ChEBI" id="CHEBI:57845"/>
        <dbReference type="EC" id="4.2.1.75"/>
    </reaction>
</comment>
<dbReference type="RefSeq" id="WP_101518183.1">
    <property type="nucleotide sequence ID" value="NZ_PKUS01000013.1"/>
</dbReference>
<comment type="pathway">
    <text evidence="1 9">Porphyrin-containing compound metabolism; protoporphyrin-IX biosynthesis; coproporphyrinogen-III from 5-aminolevulinate: step 3/4.</text>
</comment>
<evidence type="ECO:0000256" key="9">
    <source>
        <dbReference type="RuleBase" id="RU366031"/>
    </source>
</evidence>
<dbReference type="AlphaFoldDB" id="A0A2N5X213"/>
<evidence type="ECO:0000256" key="7">
    <source>
        <dbReference type="ARBA" id="ARBA00040167"/>
    </source>
</evidence>
<keyword evidence="5 9" id="KW-0627">Porphyrin biosynthesis</keyword>
<dbReference type="EC" id="4.2.1.75" evidence="3 9"/>
<evidence type="ECO:0000256" key="2">
    <source>
        <dbReference type="ARBA" id="ARBA00008133"/>
    </source>
</evidence>
<dbReference type="SUPFAM" id="SSF69618">
    <property type="entry name" value="HemD-like"/>
    <property type="match status" value="1"/>
</dbReference>
<evidence type="ECO:0000256" key="8">
    <source>
        <dbReference type="ARBA" id="ARBA00048617"/>
    </source>
</evidence>
<evidence type="ECO:0000313" key="11">
    <source>
        <dbReference type="EMBL" id="PLW68500.1"/>
    </source>
</evidence>
<evidence type="ECO:0000256" key="1">
    <source>
        <dbReference type="ARBA" id="ARBA00004772"/>
    </source>
</evidence>
<comment type="function">
    <text evidence="6 9">Catalyzes cyclization of the linear tetrapyrrole, hydroxymethylbilane, to the macrocyclic uroporphyrinogen III.</text>
</comment>
<dbReference type="InterPro" id="IPR036108">
    <property type="entry name" value="4pyrrol_syn_uPrphyn_synt_sf"/>
</dbReference>
<evidence type="ECO:0000256" key="5">
    <source>
        <dbReference type="ARBA" id="ARBA00023244"/>
    </source>
</evidence>
<proteinExistence type="inferred from homology"/>
<comment type="similarity">
    <text evidence="2 9">Belongs to the uroporphyrinogen-III synthase family.</text>
</comment>
<protein>
    <recommendedName>
        <fullName evidence="7 9">Uroporphyrinogen-III synthase</fullName>
        <ecNumber evidence="3 9">4.2.1.75</ecNumber>
    </recommendedName>
</protein>
<dbReference type="Gene3D" id="3.40.50.10090">
    <property type="match status" value="2"/>
</dbReference>
<dbReference type="UniPathway" id="UPA00251">
    <property type="reaction ID" value="UER00320"/>
</dbReference>
<evidence type="ECO:0000256" key="6">
    <source>
        <dbReference type="ARBA" id="ARBA00037589"/>
    </source>
</evidence>